<evidence type="ECO:0000313" key="1">
    <source>
        <dbReference type="EMBL" id="BDG71974.1"/>
    </source>
</evidence>
<organism evidence="1 2">
    <name type="scientific">Roseomonas fluvialis</name>
    <dbReference type="NCBI Taxonomy" id="1750527"/>
    <lineage>
        <taxon>Bacteria</taxon>
        <taxon>Pseudomonadati</taxon>
        <taxon>Pseudomonadota</taxon>
        <taxon>Alphaproteobacteria</taxon>
        <taxon>Acetobacterales</taxon>
        <taxon>Roseomonadaceae</taxon>
        <taxon>Roseomonas</taxon>
    </lineage>
</organism>
<evidence type="ECO:0000313" key="2">
    <source>
        <dbReference type="Proteomes" id="UP000831327"/>
    </source>
</evidence>
<dbReference type="Proteomes" id="UP000831327">
    <property type="component" value="Chromosome"/>
</dbReference>
<protein>
    <submittedName>
        <fullName evidence="1">Uncharacterized protein</fullName>
    </submittedName>
</protein>
<name>A0ABM8HZI2_9PROT</name>
<dbReference type="RefSeq" id="WP_244459194.1">
    <property type="nucleotide sequence ID" value="NZ_AP025637.1"/>
</dbReference>
<reference evidence="1 2" key="1">
    <citation type="journal article" date="2016" name="Microbes Environ.">
        <title>Phylogenetically diverse aerobic anoxygenic phototrophic bacteria isolated from epilithic biofilms in Tama river, Japan.</title>
        <authorList>
            <person name="Hirose S."/>
            <person name="Matsuura K."/>
            <person name="Haruta S."/>
        </authorList>
    </citation>
    <scope>NUCLEOTIDE SEQUENCE [LARGE SCALE GENOMIC DNA]</scope>
    <source>
        <strain evidence="1 2">S08</strain>
    </source>
</reference>
<dbReference type="EMBL" id="AP025637">
    <property type="protein sequence ID" value="BDG71974.1"/>
    <property type="molecule type" value="Genomic_DNA"/>
</dbReference>
<keyword evidence="2" id="KW-1185">Reference proteome</keyword>
<accession>A0ABM8HZI2</accession>
<gene>
    <name evidence="1" type="ORF">Rmf_19030</name>
</gene>
<proteinExistence type="predicted"/>
<sequence length="69" mass="7490">MLHPDAEMMVREVIEEGAANPVLFANTVAFALEIWEFSDLPHAPEVVAALRRCTSVEAARAILANPASE</sequence>